<dbReference type="SUPFAM" id="SSF51182">
    <property type="entry name" value="RmlC-like cupins"/>
    <property type="match status" value="1"/>
</dbReference>
<dbReference type="InterPro" id="IPR013096">
    <property type="entry name" value="Cupin_2"/>
</dbReference>
<dbReference type="EMBL" id="JAINVV010000008">
    <property type="protein sequence ID" value="MBY8824180.1"/>
    <property type="molecule type" value="Genomic_DNA"/>
</dbReference>
<dbReference type="PANTHER" id="PTHR35848:SF6">
    <property type="entry name" value="CUPIN TYPE-2 DOMAIN-CONTAINING PROTEIN"/>
    <property type="match status" value="1"/>
</dbReference>
<keyword evidence="1" id="KW-0479">Metal-binding</keyword>
<keyword evidence="5" id="KW-1185">Reference proteome</keyword>
<feature type="domain" description="Cupin type-2" evidence="3">
    <location>
        <begin position="64"/>
        <end position="128"/>
    </location>
</feature>
<feature type="region of interest" description="Disordered" evidence="2">
    <location>
        <begin position="1"/>
        <end position="21"/>
    </location>
</feature>
<evidence type="ECO:0000256" key="1">
    <source>
        <dbReference type="ARBA" id="ARBA00022723"/>
    </source>
</evidence>
<accession>A0ABS7PS78</accession>
<feature type="compositionally biased region" description="Polar residues" evidence="2">
    <location>
        <begin position="7"/>
        <end position="18"/>
    </location>
</feature>
<evidence type="ECO:0000256" key="2">
    <source>
        <dbReference type="SAM" id="MobiDB-lite"/>
    </source>
</evidence>
<dbReference type="InterPro" id="IPR011051">
    <property type="entry name" value="RmlC_Cupin_sf"/>
</dbReference>
<evidence type="ECO:0000313" key="5">
    <source>
        <dbReference type="Proteomes" id="UP000706039"/>
    </source>
</evidence>
<evidence type="ECO:0000259" key="3">
    <source>
        <dbReference type="Pfam" id="PF07883"/>
    </source>
</evidence>
<dbReference type="InterPro" id="IPR014710">
    <property type="entry name" value="RmlC-like_jellyroll"/>
</dbReference>
<reference evidence="4 5" key="1">
    <citation type="submission" date="2021-08" db="EMBL/GenBank/DDBJ databases">
        <authorList>
            <person name="Tuo L."/>
        </authorList>
    </citation>
    <scope>NUCLEOTIDE SEQUENCE [LARGE SCALE GENOMIC DNA]</scope>
    <source>
        <strain evidence="4 5">JCM 31229</strain>
    </source>
</reference>
<protein>
    <submittedName>
        <fullName evidence="4">Cupin domain-containing protein</fullName>
    </submittedName>
</protein>
<evidence type="ECO:0000313" key="4">
    <source>
        <dbReference type="EMBL" id="MBY8824180.1"/>
    </source>
</evidence>
<dbReference type="RefSeq" id="WP_222991456.1">
    <property type="nucleotide sequence ID" value="NZ_JAINVV010000008.1"/>
</dbReference>
<dbReference type="InterPro" id="IPR051610">
    <property type="entry name" value="GPI/OXD"/>
</dbReference>
<comment type="caution">
    <text evidence="4">The sequence shown here is derived from an EMBL/GenBank/DDBJ whole genome shotgun (WGS) entry which is preliminary data.</text>
</comment>
<dbReference type="Proteomes" id="UP000706039">
    <property type="component" value="Unassembled WGS sequence"/>
</dbReference>
<name>A0ABS7PS78_9SPHN</name>
<proteinExistence type="predicted"/>
<gene>
    <name evidence="4" type="ORF">K7G82_17885</name>
</gene>
<dbReference type="Pfam" id="PF07883">
    <property type="entry name" value="Cupin_2"/>
    <property type="match status" value="1"/>
</dbReference>
<organism evidence="4 5">
    <name type="scientific">Sphingomonas colocasiae</name>
    <dbReference type="NCBI Taxonomy" id="1848973"/>
    <lineage>
        <taxon>Bacteria</taxon>
        <taxon>Pseudomonadati</taxon>
        <taxon>Pseudomonadota</taxon>
        <taxon>Alphaproteobacteria</taxon>
        <taxon>Sphingomonadales</taxon>
        <taxon>Sphingomonadaceae</taxon>
        <taxon>Sphingomonas</taxon>
    </lineage>
</organism>
<dbReference type="PANTHER" id="PTHR35848">
    <property type="entry name" value="OXALATE-BINDING PROTEIN"/>
    <property type="match status" value="1"/>
</dbReference>
<dbReference type="Gene3D" id="2.60.120.10">
    <property type="entry name" value="Jelly Rolls"/>
    <property type="match status" value="1"/>
</dbReference>
<sequence length="138" mass="14679">MGVRPTGQPTAGAQSTSAPPAVIIDERDVARQEPPPHGAIGMSTAYRISDAVPRPRTMEFRRRVLHPGAAIGIHPIDHDEVYYVLSGEGDVTSDGQTHRLKPGMAAYLYAGAQVGIRQLGAEPLSLIISYPVAGKKAE</sequence>